<dbReference type="AlphaFoldDB" id="A0A914ZDE8"/>
<keyword evidence="10" id="KW-1185">Reference proteome</keyword>
<reference evidence="11" key="1">
    <citation type="submission" date="2022-11" db="UniProtKB">
        <authorList>
            <consortium name="WormBaseParasite"/>
        </authorList>
    </citation>
    <scope>IDENTIFICATION</scope>
</reference>
<dbReference type="Proteomes" id="UP000887569">
    <property type="component" value="Unplaced"/>
</dbReference>
<evidence type="ECO:0000256" key="1">
    <source>
        <dbReference type="ARBA" id="ARBA00007628"/>
    </source>
</evidence>
<dbReference type="CDD" id="cd11406">
    <property type="entry name" value="bHLHzip_Max"/>
    <property type="match status" value="1"/>
</dbReference>
<evidence type="ECO:0000256" key="3">
    <source>
        <dbReference type="ARBA" id="ARBA00023125"/>
    </source>
</evidence>
<evidence type="ECO:0000259" key="9">
    <source>
        <dbReference type="PROSITE" id="PS50888"/>
    </source>
</evidence>
<keyword evidence="7" id="KW-0175">Coiled coil</keyword>
<evidence type="ECO:0000313" key="10">
    <source>
        <dbReference type="Proteomes" id="UP000887569"/>
    </source>
</evidence>
<proteinExistence type="inferred from homology"/>
<comment type="similarity">
    <text evidence="1">Belongs to the MAX family.</text>
</comment>
<dbReference type="InterPro" id="IPR036638">
    <property type="entry name" value="HLH_DNA-bd_sf"/>
</dbReference>
<name>A0A914ZDE8_PARUN</name>
<sequence>MAKKEKEFLFPTLLELFMAPSAIAIMKVARKRRSFEAGGDIAQKAQCLSEAEYSDDDSSSPKSSSPQIDDDRRAHHNELERRRRDHIKDHFMSLKDAIPLLDGEKSSRALILKRAVEYIAMMQKQIAENQNDIAQLRQQNKELETQIKALDSCRKATPPFIDDEVVRPSVSNIPPYSIGACMIDPSISSSPLLPPPLNATSLARIGPPTTASAFTLPNEFNTTSHLPTLNALSSRSEQQPSTDILRNNILRAVSNPLLNIPSILLGNNPIKLNQPLSEFDYAPDIHSQILANSLAVQERQLAATAVRF</sequence>
<evidence type="ECO:0000256" key="4">
    <source>
        <dbReference type="ARBA" id="ARBA00023159"/>
    </source>
</evidence>
<evidence type="ECO:0000256" key="7">
    <source>
        <dbReference type="SAM" id="Coils"/>
    </source>
</evidence>
<evidence type="ECO:0000256" key="8">
    <source>
        <dbReference type="SAM" id="MobiDB-lite"/>
    </source>
</evidence>
<dbReference type="GO" id="GO:0003677">
    <property type="term" value="F:DNA binding"/>
    <property type="evidence" value="ECO:0007669"/>
    <property type="project" value="UniProtKB-KW"/>
</dbReference>
<evidence type="ECO:0000256" key="2">
    <source>
        <dbReference type="ARBA" id="ARBA00023015"/>
    </source>
</evidence>
<dbReference type="GO" id="GO:0090575">
    <property type="term" value="C:RNA polymerase II transcription regulator complex"/>
    <property type="evidence" value="ECO:0007669"/>
    <property type="project" value="TreeGrafter"/>
</dbReference>
<dbReference type="GO" id="GO:0045944">
    <property type="term" value="P:positive regulation of transcription by RNA polymerase II"/>
    <property type="evidence" value="ECO:0007669"/>
    <property type="project" value="TreeGrafter"/>
</dbReference>
<accession>A0A914ZDE8</accession>
<feature type="coiled-coil region" evidence="7">
    <location>
        <begin position="119"/>
        <end position="153"/>
    </location>
</feature>
<keyword evidence="2" id="KW-0805">Transcription regulation</keyword>
<keyword evidence="4" id="KW-0010">Activator</keyword>
<dbReference type="GO" id="GO:0003700">
    <property type="term" value="F:DNA-binding transcription factor activity"/>
    <property type="evidence" value="ECO:0007669"/>
    <property type="project" value="TreeGrafter"/>
</dbReference>
<feature type="domain" description="BHLH" evidence="9">
    <location>
        <begin position="71"/>
        <end position="122"/>
    </location>
</feature>
<dbReference type="SMART" id="SM00353">
    <property type="entry name" value="HLH"/>
    <property type="match status" value="1"/>
</dbReference>
<feature type="region of interest" description="Disordered" evidence="8">
    <location>
        <begin position="49"/>
        <end position="74"/>
    </location>
</feature>
<dbReference type="Gene3D" id="4.10.280.10">
    <property type="entry name" value="Helix-loop-helix DNA-binding domain"/>
    <property type="match status" value="1"/>
</dbReference>
<evidence type="ECO:0000256" key="6">
    <source>
        <dbReference type="ARBA" id="ARBA00023242"/>
    </source>
</evidence>
<dbReference type="InterPro" id="IPR011598">
    <property type="entry name" value="bHLH_dom"/>
</dbReference>
<keyword evidence="3" id="KW-0238">DNA-binding</keyword>
<dbReference type="GO" id="GO:0046983">
    <property type="term" value="F:protein dimerization activity"/>
    <property type="evidence" value="ECO:0007669"/>
    <property type="project" value="InterPro"/>
</dbReference>
<protein>
    <submittedName>
        <fullName evidence="11">BHLH domain-containing protein</fullName>
    </submittedName>
</protein>
<dbReference type="PROSITE" id="PS50888">
    <property type="entry name" value="BHLH"/>
    <property type="match status" value="1"/>
</dbReference>
<dbReference type="SUPFAM" id="SSF47459">
    <property type="entry name" value="HLH, helix-loop-helix DNA-binding domain"/>
    <property type="match status" value="1"/>
</dbReference>
<evidence type="ECO:0000313" key="11">
    <source>
        <dbReference type="WBParaSite" id="PgB01_g133_t05"/>
    </source>
</evidence>
<dbReference type="FunFam" id="4.10.280.10:FF:000019">
    <property type="entry name" value="Myc proto-oncogene protein"/>
    <property type="match status" value="1"/>
</dbReference>
<organism evidence="10 11">
    <name type="scientific">Parascaris univalens</name>
    <name type="common">Nematode worm</name>
    <dbReference type="NCBI Taxonomy" id="6257"/>
    <lineage>
        <taxon>Eukaryota</taxon>
        <taxon>Metazoa</taxon>
        <taxon>Ecdysozoa</taxon>
        <taxon>Nematoda</taxon>
        <taxon>Chromadorea</taxon>
        <taxon>Rhabditida</taxon>
        <taxon>Spirurina</taxon>
        <taxon>Ascaridomorpha</taxon>
        <taxon>Ascaridoidea</taxon>
        <taxon>Ascarididae</taxon>
        <taxon>Parascaris</taxon>
    </lineage>
</organism>
<evidence type="ECO:0000256" key="5">
    <source>
        <dbReference type="ARBA" id="ARBA00023163"/>
    </source>
</evidence>
<keyword evidence="6" id="KW-0539">Nucleus</keyword>
<keyword evidence="5" id="KW-0804">Transcription</keyword>
<dbReference type="Pfam" id="PF00010">
    <property type="entry name" value="HLH"/>
    <property type="match status" value="1"/>
</dbReference>
<dbReference type="PANTHER" id="PTHR10328">
    <property type="entry name" value="PROTEIN MAX MYC-ASSOCIATED FACTOR X"/>
    <property type="match status" value="1"/>
</dbReference>
<dbReference type="WBParaSite" id="PgB01_g133_t05">
    <property type="protein sequence ID" value="PgB01_g133_t05"/>
    <property type="gene ID" value="PgB01_g133"/>
</dbReference>
<dbReference type="PANTHER" id="PTHR10328:SF3">
    <property type="entry name" value="PROTEIN MAX"/>
    <property type="match status" value="1"/>
</dbReference>